<reference evidence="2 3" key="1">
    <citation type="submission" date="2014-08" db="EMBL/GenBank/DDBJ databases">
        <title>Complete genome sequence of Corynebacterium deserti GIMN1.010 (=DSM 45689), isolated from desert sand in western China.</title>
        <authorList>
            <person name="Ruckert C."/>
            <person name="Albersmeier A."/>
            <person name="Kalinowski J."/>
        </authorList>
    </citation>
    <scope>NUCLEOTIDE SEQUENCE [LARGE SCALE GENOMIC DNA]</scope>
    <source>
        <strain evidence="2 3">GIMN1.010</strain>
    </source>
</reference>
<gene>
    <name evidence="2" type="ORF">CDES_13925</name>
</gene>
<comment type="similarity">
    <text evidence="1">Belongs to the cycloisomerase 2 family.</text>
</comment>
<dbReference type="InterPro" id="IPR019405">
    <property type="entry name" value="Lactonase_7-beta_prop"/>
</dbReference>
<evidence type="ECO:0000313" key="2">
    <source>
        <dbReference type="EMBL" id="ALC07110.1"/>
    </source>
</evidence>
<dbReference type="STRING" id="931089.CDES_13925"/>
<dbReference type="InterPro" id="IPR050282">
    <property type="entry name" value="Cycloisomerase_2"/>
</dbReference>
<evidence type="ECO:0008006" key="4">
    <source>
        <dbReference type="Google" id="ProtNLM"/>
    </source>
</evidence>
<evidence type="ECO:0000256" key="1">
    <source>
        <dbReference type="ARBA" id="ARBA00005564"/>
    </source>
</evidence>
<organism evidence="2 3">
    <name type="scientific">Corynebacterium deserti GIMN1.010</name>
    <dbReference type="NCBI Taxonomy" id="931089"/>
    <lineage>
        <taxon>Bacteria</taxon>
        <taxon>Bacillati</taxon>
        <taxon>Actinomycetota</taxon>
        <taxon>Actinomycetes</taxon>
        <taxon>Mycobacteriales</taxon>
        <taxon>Corynebacteriaceae</taxon>
        <taxon>Corynebacterium</taxon>
    </lineage>
</organism>
<dbReference type="PATRIC" id="fig|931089.4.peg.2816"/>
<proteinExistence type="inferred from homology"/>
<accession>A0A0M4CP14</accession>
<dbReference type="PANTHER" id="PTHR30344">
    <property type="entry name" value="6-PHOSPHOGLUCONOLACTONASE-RELATED"/>
    <property type="match status" value="1"/>
</dbReference>
<dbReference type="GO" id="GO:0017057">
    <property type="term" value="F:6-phosphogluconolactonase activity"/>
    <property type="evidence" value="ECO:0007669"/>
    <property type="project" value="TreeGrafter"/>
</dbReference>
<dbReference type="SUPFAM" id="SSF50974">
    <property type="entry name" value="Nitrous oxide reductase, N-terminal domain"/>
    <property type="match status" value="1"/>
</dbReference>
<dbReference type="Pfam" id="PF10282">
    <property type="entry name" value="Lactonase"/>
    <property type="match status" value="1"/>
</dbReference>
<dbReference type="AlphaFoldDB" id="A0A0M4CP14"/>
<evidence type="ECO:0000313" key="3">
    <source>
        <dbReference type="Proteomes" id="UP000068067"/>
    </source>
</evidence>
<dbReference type="EMBL" id="CP009220">
    <property type="protein sequence ID" value="ALC07110.1"/>
    <property type="molecule type" value="Genomic_DNA"/>
</dbReference>
<keyword evidence="3" id="KW-1185">Reference proteome</keyword>
<dbReference type="Proteomes" id="UP000068067">
    <property type="component" value="Chromosome"/>
</dbReference>
<name>A0A0M4CP14_9CORY</name>
<dbReference type="PANTHER" id="PTHR30344:SF1">
    <property type="entry name" value="6-PHOSPHOGLUCONOLACTONASE"/>
    <property type="match status" value="1"/>
</dbReference>
<dbReference type="KEGG" id="cdx:CDES_13925"/>
<dbReference type="InterPro" id="IPR015943">
    <property type="entry name" value="WD40/YVTN_repeat-like_dom_sf"/>
</dbReference>
<protein>
    <recommendedName>
        <fullName evidence="4">6-phosphogluconolactonase</fullName>
    </recommendedName>
</protein>
<dbReference type="Gene3D" id="2.130.10.10">
    <property type="entry name" value="YVTN repeat-like/Quinoprotein amine dehydrogenase"/>
    <property type="match status" value="1"/>
</dbReference>
<sequence length="187" mass="20140">MAHPDLPFIYAAHGNRSTVSSYYLGAHGTLEFIRDISTEGTNPAHIAISPDARFLLGINHTSGSFFSIALDNNGHLDNLVQLHRFQGEPGPHKSDQHGSKPHQVGFAPALDEATGEYTIAIPDKGLDVVHFGRFNPQTGSIAFGEEVRLREVSGPRHAVFHPHKPALCAINELSPTVAVISLDAGKP</sequence>
<dbReference type="InterPro" id="IPR011045">
    <property type="entry name" value="N2O_reductase_N"/>
</dbReference>